<comment type="cofactor">
    <cofactor evidence="7">
        <name>Mg(2+)</name>
        <dbReference type="ChEBI" id="CHEBI:18420"/>
    </cofactor>
    <text evidence="7">Binds 1 Mg(2+) ion per subunit.</text>
</comment>
<comment type="catalytic activity">
    <reaction evidence="7">
        <text>shikimate + ATP = 3-phosphoshikimate + ADP + H(+)</text>
        <dbReference type="Rhea" id="RHEA:13121"/>
        <dbReference type="ChEBI" id="CHEBI:15378"/>
        <dbReference type="ChEBI" id="CHEBI:30616"/>
        <dbReference type="ChEBI" id="CHEBI:36208"/>
        <dbReference type="ChEBI" id="CHEBI:145989"/>
        <dbReference type="ChEBI" id="CHEBI:456216"/>
        <dbReference type="EC" id="2.7.1.71"/>
    </reaction>
</comment>
<dbReference type="HAMAP" id="MF_00109">
    <property type="entry name" value="Shikimate_kinase"/>
    <property type="match status" value="1"/>
</dbReference>
<comment type="function">
    <text evidence="7">Catalyzes the specific phosphorylation of the 3-hydroxyl group of shikimic acid using ATP as a cosubstrate.</text>
</comment>
<keyword evidence="1 7" id="KW-0028">Amino-acid biosynthesis</keyword>
<dbReference type="PANTHER" id="PTHR21087">
    <property type="entry name" value="SHIKIMATE KINASE"/>
    <property type="match status" value="1"/>
</dbReference>
<evidence type="ECO:0000256" key="3">
    <source>
        <dbReference type="ARBA" id="ARBA00022741"/>
    </source>
</evidence>
<evidence type="ECO:0000313" key="9">
    <source>
        <dbReference type="Proteomes" id="UP001597201"/>
    </source>
</evidence>
<keyword evidence="4 7" id="KW-0418">Kinase</keyword>
<feature type="binding site" evidence="7">
    <location>
        <position position="57"/>
    </location>
    <ligand>
        <name>substrate</name>
    </ligand>
</feature>
<comment type="subcellular location">
    <subcellularLocation>
        <location evidence="7">Cytoplasm</location>
    </subcellularLocation>
</comment>
<name>A0ABW3Y2R7_9FLAO</name>
<comment type="similarity">
    <text evidence="7">Belongs to the shikimate kinase family.</text>
</comment>
<keyword evidence="2 7" id="KW-0808">Transferase</keyword>
<organism evidence="8 9">
    <name type="scientific">Namhaeicola litoreus</name>
    <dbReference type="NCBI Taxonomy" id="1052145"/>
    <lineage>
        <taxon>Bacteria</taxon>
        <taxon>Pseudomonadati</taxon>
        <taxon>Bacteroidota</taxon>
        <taxon>Flavobacteriia</taxon>
        <taxon>Flavobacteriales</taxon>
        <taxon>Flavobacteriaceae</taxon>
        <taxon>Namhaeicola</taxon>
    </lineage>
</organism>
<feature type="binding site" evidence="7">
    <location>
        <position position="119"/>
    </location>
    <ligand>
        <name>ATP</name>
        <dbReference type="ChEBI" id="CHEBI:30616"/>
    </ligand>
</feature>
<comment type="subunit">
    <text evidence="7">Monomer.</text>
</comment>
<dbReference type="Pfam" id="PF01202">
    <property type="entry name" value="SKI"/>
    <property type="match status" value="1"/>
</dbReference>
<evidence type="ECO:0000256" key="1">
    <source>
        <dbReference type="ARBA" id="ARBA00022605"/>
    </source>
</evidence>
<feature type="binding site" evidence="7">
    <location>
        <position position="80"/>
    </location>
    <ligand>
        <name>substrate</name>
    </ligand>
</feature>
<protein>
    <recommendedName>
        <fullName evidence="7">Shikimate kinase</fullName>
        <shortName evidence="7">SK</shortName>
        <ecNumber evidence="7">2.7.1.71</ecNumber>
    </recommendedName>
</protein>
<feature type="binding site" evidence="7">
    <location>
        <position position="33"/>
    </location>
    <ligand>
        <name>substrate</name>
    </ligand>
</feature>
<dbReference type="InterPro" id="IPR031322">
    <property type="entry name" value="Shikimate/glucono_kinase"/>
</dbReference>
<keyword evidence="6 7" id="KW-0057">Aromatic amino acid biosynthesis</keyword>
<dbReference type="CDD" id="cd00464">
    <property type="entry name" value="SK"/>
    <property type="match status" value="1"/>
</dbReference>
<dbReference type="GO" id="GO:0016301">
    <property type="term" value="F:kinase activity"/>
    <property type="evidence" value="ECO:0007669"/>
    <property type="project" value="UniProtKB-KW"/>
</dbReference>
<dbReference type="RefSeq" id="WP_377178955.1">
    <property type="nucleotide sequence ID" value="NZ_JBHTMY010000003.1"/>
</dbReference>
<dbReference type="SUPFAM" id="SSF52540">
    <property type="entry name" value="P-loop containing nucleoside triphosphate hydrolases"/>
    <property type="match status" value="1"/>
</dbReference>
<evidence type="ECO:0000313" key="8">
    <source>
        <dbReference type="EMBL" id="MFD1316142.1"/>
    </source>
</evidence>
<dbReference type="InterPro" id="IPR000623">
    <property type="entry name" value="Shikimate_kinase/TSH1"/>
</dbReference>
<evidence type="ECO:0000256" key="7">
    <source>
        <dbReference type="HAMAP-Rule" id="MF_00109"/>
    </source>
</evidence>
<sequence>MSIITLIGYMGSGKSTVSKKVAKRLNFEALDLDEYIESQENKSINDIFKEKGEIYFRKQERFYLDQILREKKNLVLALGGGTPCYGDNMSLILKYSKSVYLRAHIPTLVSRLSKEQDLRPLIASLDKDQLSEFVAKHLFERRSFYEQSHFTVVIDQKTVEEITEEICLLI</sequence>
<keyword evidence="5 7" id="KW-0067">ATP-binding</keyword>
<reference evidence="9" key="1">
    <citation type="journal article" date="2019" name="Int. J. Syst. Evol. Microbiol.">
        <title>The Global Catalogue of Microorganisms (GCM) 10K type strain sequencing project: providing services to taxonomists for standard genome sequencing and annotation.</title>
        <authorList>
            <consortium name="The Broad Institute Genomics Platform"/>
            <consortium name="The Broad Institute Genome Sequencing Center for Infectious Disease"/>
            <person name="Wu L."/>
            <person name="Ma J."/>
        </authorList>
    </citation>
    <scope>NUCLEOTIDE SEQUENCE [LARGE SCALE GENOMIC DNA]</scope>
    <source>
        <strain evidence="9">CCUG 61485</strain>
    </source>
</reference>
<proteinExistence type="inferred from homology"/>
<evidence type="ECO:0000256" key="2">
    <source>
        <dbReference type="ARBA" id="ARBA00022679"/>
    </source>
</evidence>
<keyword evidence="7" id="KW-0479">Metal-binding</keyword>
<dbReference type="Proteomes" id="UP001597201">
    <property type="component" value="Unassembled WGS sequence"/>
</dbReference>
<dbReference type="Gene3D" id="3.40.50.300">
    <property type="entry name" value="P-loop containing nucleotide triphosphate hydrolases"/>
    <property type="match status" value="1"/>
</dbReference>
<gene>
    <name evidence="7" type="primary">aroK</name>
    <name evidence="8" type="ORF">ACFQ39_10980</name>
</gene>
<dbReference type="PRINTS" id="PR01100">
    <property type="entry name" value="SHIKIMTKNASE"/>
</dbReference>
<evidence type="ECO:0000256" key="4">
    <source>
        <dbReference type="ARBA" id="ARBA00022777"/>
    </source>
</evidence>
<keyword evidence="9" id="KW-1185">Reference proteome</keyword>
<comment type="pathway">
    <text evidence="7">Metabolic intermediate biosynthesis; chorismate biosynthesis; chorismate from D-erythrose 4-phosphate and phosphoenolpyruvate: step 5/7.</text>
</comment>
<accession>A0ABW3Y2R7</accession>
<keyword evidence="7" id="KW-0460">Magnesium</keyword>
<keyword evidence="3 7" id="KW-0547">Nucleotide-binding</keyword>
<evidence type="ECO:0000256" key="5">
    <source>
        <dbReference type="ARBA" id="ARBA00022840"/>
    </source>
</evidence>
<comment type="caution">
    <text evidence="8">The sequence shown here is derived from an EMBL/GenBank/DDBJ whole genome shotgun (WGS) entry which is preliminary data.</text>
</comment>
<keyword evidence="7" id="KW-0963">Cytoplasm</keyword>
<feature type="binding site" evidence="7">
    <location>
        <position position="15"/>
    </location>
    <ligand>
        <name>Mg(2+)</name>
        <dbReference type="ChEBI" id="CHEBI:18420"/>
    </ligand>
</feature>
<dbReference type="InterPro" id="IPR027417">
    <property type="entry name" value="P-loop_NTPase"/>
</dbReference>
<feature type="binding site" evidence="7">
    <location>
        <position position="141"/>
    </location>
    <ligand>
        <name>substrate</name>
    </ligand>
</feature>
<dbReference type="PANTHER" id="PTHR21087:SF16">
    <property type="entry name" value="SHIKIMATE KINASE 1, CHLOROPLASTIC"/>
    <property type="match status" value="1"/>
</dbReference>
<feature type="binding site" evidence="7">
    <location>
        <begin position="11"/>
        <end position="16"/>
    </location>
    <ligand>
        <name>ATP</name>
        <dbReference type="ChEBI" id="CHEBI:30616"/>
    </ligand>
</feature>
<evidence type="ECO:0000256" key="6">
    <source>
        <dbReference type="ARBA" id="ARBA00023141"/>
    </source>
</evidence>
<dbReference type="EC" id="2.7.1.71" evidence="7"/>
<comment type="caution">
    <text evidence="7">Lacks conserved residue(s) required for the propagation of feature annotation.</text>
</comment>
<dbReference type="EMBL" id="JBHTMY010000003">
    <property type="protein sequence ID" value="MFD1316142.1"/>
    <property type="molecule type" value="Genomic_DNA"/>
</dbReference>